<name>A0A7R7EHQ0_9FIRM</name>
<dbReference type="Proteomes" id="UP000595897">
    <property type="component" value="Chromosome"/>
</dbReference>
<proteinExistence type="predicted"/>
<dbReference type="AlphaFoldDB" id="A0A7R7EHQ0"/>
<protein>
    <submittedName>
        <fullName evidence="1">Uncharacterized protein</fullName>
    </submittedName>
</protein>
<evidence type="ECO:0000313" key="2">
    <source>
        <dbReference type="Proteomes" id="UP000595897"/>
    </source>
</evidence>
<dbReference type="EMBL" id="AP024169">
    <property type="protein sequence ID" value="BCN28876.1"/>
    <property type="molecule type" value="Genomic_DNA"/>
</dbReference>
<dbReference type="RefSeq" id="WP_271714182.1">
    <property type="nucleotide sequence ID" value="NZ_AP024169.1"/>
</dbReference>
<sequence length="195" mass="22895">MNRIQDYYVLNCLDLPTIPWKEYYHSTKLSKDILWTIKSEKNKKNNTELPRMIGVTAKEAKDFGGKLYKELGEGEMVFYYPYFFAIKSGIIDINYDRVAIEAVKDDVDNLVRRNNVDMTMIFHDDDLEIFGDQDFLTQEEILELIDCAVKIKKQCAADIEYGKNFLLQWSYACYTSTRKQPIGKKNLMFHKVKVI</sequence>
<gene>
    <name evidence="1" type="ORF">bsdtb5_01710</name>
</gene>
<evidence type="ECO:0000313" key="1">
    <source>
        <dbReference type="EMBL" id="BCN28876.1"/>
    </source>
</evidence>
<reference evidence="1 2" key="1">
    <citation type="submission" date="2020-11" db="EMBL/GenBank/DDBJ databases">
        <title>Draft genome sequencing of a Lachnospiraceae strain isolated from anoxic soil subjected to BSD treatment.</title>
        <authorList>
            <person name="Uek A."/>
            <person name="Tonouchi A."/>
        </authorList>
    </citation>
    <scope>NUCLEOTIDE SEQUENCE [LARGE SCALE GENOMIC DNA]</scope>
    <source>
        <strain evidence="1 2">TB5</strain>
    </source>
</reference>
<organism evidence="1 2">
    <name type="scientific">Anaeromicropila herbilytica</name>
    <dbReference type="NCBI Taxonomy" id="2785025"/>
    <lineage>
        <taxon>Bacteria</taxon>
        <taxon>Bacillati</taxon>
        <taxon>Bacillota</taxon>
        <taxon>Clostridia</taxon>
        <taxon>Lachnospirales</taxon>
        <taxon>Lachnospiraceae</taxon>
        <taxon>Anaeromicropila</taxon>
    </lineage>
</organism>
<dbReference type="KEGG" id="ahb:bsdtb5_01710"/>
<accession>A0A7R7EHQ0</accession>
<keyword evidence="2" id="KW-1185">Reference proteome</keyword>